<proteinExistence type="predicted"/>
<comment type="caution">
    <text evidence="2">The sequence shown here is derived from an EMBL/GenBank/DDBJ whole genome shotgun (WGS) entry which is preliminary data.</text>
</comment>
<keyword evidence="1" id="KW-0472">Membrane</keyword>
<feature type="transmembrane region" description="Helical" evidence="1">
    <location>
        <begin position="34"/>
        <end position="52"/>
    </location>
</feature>
<sequence length="145" mass="16521">MTSKPNSDAEHLLGQYEKDDLPYSQRTTSRWKQAVPWILAGIFGVLSGILLIREVNRDRLPDFDTELPSVRKLIEFEKRQMKASDDHLYVGTPSQEVDEAWIRLIHGLNFNLDATEIGKFADNTFAWPQDGKFFTGLVDSPSPLV</sequence>
<keyword evidence="3" id="KW-1185">Reference proteome</keyword>
<dbReference type="AlphaFoldDB" id="A0A1V6T9Q9"/>
<keyword evidence="1" id="KW-0812">Transmembrane</keyword>
<keyword evidence="1" id="KW-1133">Transmembrane helix</keyword>
<name>A0A1V6T9Q9_9EURO</name>
<gene>
    <name evidence="2" type="ORF">PENFLA_c012G02619</name>
</gene>
<evidence type="ECO:0000313" key="2">
    <source>
        <dbReference type="EMBL" id="OQE22670.1"/>
    </source>
</evidence>
<organism evidence="2 3">
    <name type="scientific">Penicillium flavigenum</name>
    <dbReference type="NCBI Taxonomy" id="254877"/>
    <lineage>
        <taxon>Eukaryota</taxon>
        <taxon>Fungi</taxon>
        <taxon>Dikarya</taxon>
        <taxon>Ascomycota</taxon>
        <taxon>Pezizomycotina</taxon>
        <taxon>Eurotiomycetes</taxon>
        <taxon>Eurotiomycetidae</taxon>
        <taxon>Eurotiales</taxon>
        <taxon>Aspergillaceae</taxon>
        <taxon>Penicillium</taxon>
    </lineage>
</organism>
<dbReference type="OrthoDB" id="3687641at2759"/>
<dbReference type="EMBL" id="MLQL01000012">
    <property type="protein sequence ID" value="OQE22670.1"/>
    <property type="molecule type" value="Genomic_DNA"/>
</dbReference>
<evidence type="ECO:0000256" key="1">
    <source>
        <dbReference type="SAM" id="Phobius"/>
    </source>
</evidence>
<reference evidence="3" key="1">
    <citation type="journal article" date="2017" name="Nat. Microbiol.">
        <title>Global analysis of biosynthetic gene clusters reveals vast potential of secondary metabolite production in Penicillium species.</title>
        <authorList>
            <person name="Nielsen J.C."/>
            <person name="Grijseels S."/>
            <person name="Prigent S."/>
            <person name="Ji B."/>
            <person name="Dainat J."/>
            <person name="Nielsen K.F."/>
            <person name="Frisvad J.C."/>
            <person name="Workman M."/>
            <person name="Nielsen J."/>
        </authorList>
    </citation>
    <scope>NUCLEOTIDE SEQUENCE [LARGE SCALE GENOMIC DNA]</scope>
    <source>
        <strain evidence="3">IBT 14082</strain>
    </source>
</reference>
<dbReference type="STRING" id="254877.A0A1V6T9Q9"/>
<evidence type="ECO:0000313" key="3">
    <source>
        <dbReference type="Proteomes" id="UP000191342"/>
    </source>
</evidence>
<dbReference type="Proteomes" id="UP000191342">
    <property type="component" value="Unassembled WGS sequence"/>
</dbReference>
<accession>A0A1V6T9Q9</accession>
<protein>
    <submittedName>
        <fullName evidence="2">Uncharacterized protein</fullName>
    </submittedName>
</protein>